<sequence length="51" mass="6059">TLPIKSINCILKSFIITKKNTIKDIFNYTFNIVIIIEKNIKKAKRFKINYL</sequence>
<gene>
    <name evidence="1" type="ORF">QBC41DRAFT_238766</name>
</gene>
<comment type="caution">
    <text evidence="1">The sequence shown here is derived from an EMBL/GenBank/DDBJ whole genome shotgun (WGS) entry which is preliminary data.</text>
</comment>
<accession>A0AA40CVK3</accession>
<reference evidence="1" key="1">
    <citation type="submission" date="2023-06" db="EMBL/GenBank/DDBJ databases">
        <title>Genome-scale phylogeny and comparative genomics of the fungal order Sordariales.</title>
        <authorList>
            <consortium name="Lawrence Berkeley National Laboratory"/>
            <person name="Hensen N."/>
            <person name="Bonometti L."/>
            <person name="Westerberg I."/>
            <person name="Brannstrom I.O."/>
            <person name="Guillou S."/>
            <person name="Cros-Aarteil S."/>
            <person name="Calhoun S."/>
            <person name="Haridas S."/>
            <person name="Kuo A."/>
            <person name="Mondo S."/>
            <person name="Pangilinan J."/>
            <person name="Riley R."/>
            <person name="Labutti K."/>
            <person name="Andreopoulos B."/>
            <person name="Lipzen A."/>
            <person name="Chen C."/>
            <person name="Yanf M."/>
            <person name="Daum C."/>
            <person name="Ng V."/>
            <person name="Clum A."/>
            <person name="Steindorff A."/>
            <person name="Ohm R."/>
            <person name="Martin F."/>
            <person name="Silar P."/>
            <person name="Natvig D."/>
            <person name="Lalanne C."/>
            <person name="Gautier V."/>
            <person name="Ament-Velasquez S.L."/>
            <person name="Kruys A."/>
            <person name="Hutchinson M.I."/>
            <person name="Powell A.J."/>
            <person name="Barry K."/>
            <person name="Miller A.N."/>
            <person name="Grigoriev I.V."/>
            <person name="Debuchy R."/>
            <person name="Gladieux P."/>
            <person name="Thoren M.H."/>
            <person name="Johannesson H."/>
        </authorList>
    </citation>
    <scope>NUCLEOTIDE SEQUENCE</scope>
    <source>
        <strain evidence="1">CBS 307.81</strain>
    </source>
</reference>
<proteinExistence type="predicted"/>
<protein>
    <submittedName>
        <fullName evidence="1">Uncharacterized protein</fullName>
    </submittedName>
</protein>
<dbReference type="EMBL" id="JAULSY010000318">
    <property type="protein sequence ID" value="KAK0650809.1"/>
    <property type="molecule type" value="Genomic_DNA"/>
</dbReference>
<feature type="non-terminal residue" evidence="1">
    <location>
        <position position="1"/>
    </location>
</feature>
<dbReference type="AlphaFoldDB" id="A0AA40CVK3"/>
<keyword evidence="2" id="KW-1185">Reference proteome</keyword>
<name>A0AA40CVK3_9PEZI</name>
<organism evidence="1 2">
    <name type="scientific">Cercophora samala</name>
    <dbReference type="NCBI Taxonomy" id="330535"/>
    <lineage>
        <taxon>Eukaryota</taxon>
        <taxon>Fungi</taxon>
        <taxon>Dikarya</taxon>
        <taxon>Ascomycota</taxon>
        <taxon>Pezizomycotina</taxon>
        <taxon>Sordariomycetes</taxon>
        <taxon>Sordariomycetidae</taxon>
        <taxon>Sordariales</taxon>
        <taxon>Lasiosphaeriaceae</taxon>
        <taxon>Cercophora</taxon>
    </lineage>
</organism>
<dbReference type="Proteomes" id="UP001174997">
    <property type="component" value="Unassembled WGS sequence"/>
</dbReference>
<evidence type="ECO:0000313" key="2">
    <source>
        <dbReference type="Proteomes" id="UP001174997"/>
    </source>
</evidence>
<evidence type="ECO:0000313" key="1">
    <source>
        <dbReference type="EMBL" id="KAK0650809.1"/>
    </source>
</evidence>